<evidence type="ECO:0000259" key="1">
    <source>
        <dbReference type="Pfam" id="PF07735"/>
    </source>
</evidence>
<dbReference type="InterPro" id="IPR053222">
    <property type="entry name" value="Zygotic_Embryogenesis-Asso"/>
</dbReference>
<sequence>MSSGIQYKNGVLLYKVVPCSFYLFRLPHLAFMNIINAMTATEQCMTSLCSRRALSTIKTLRRRSEKIRIIASDRFVTIIRTGQQLPSQFANSSKPNESVIINGLSVFSVYSKDGAPVITRWAKRTLGAMELIEHVCSLFNEQVDTMVIEKNTDNLITLDCISLTVQERKFTWAELNRFIKHWMNGGSVRLRMLLVAVGAKREYNHREMFDGLNARRNVERKMIVSYRQKEYQFAHFFEVDSNGGLTAGFRFDSVAGLVRFGVWPSDTGKIIDLRLY</sequence>
<name>A0A1I7V3V6_9PELO</name>
<protein>
    <submittedName>
        <fullName evidence="3">FBA_2 domain-containing protein</fullName>
    </submittedName>
</protein>
<dbReference type="PANTHER" id="PTHR22899:SF0">
    <property type="entry name" value="F-BOX ASSOCIATED DOMAIN-CONTAINING PROTEIN-RELATED"/>
    <property type="match status" value="1"/>
</dbReference>
<reference evidence="3" key="1">
    <citation type="submission" date="2016-11" db="UniProtKB">
        <authorList>
            <consortium name="WormBaseParasite"/>
        </authorList>
    </citation>
    <scope>IDENTIFICATION</scope>
</reference>
<dbReference type="PANTHER" id="PTHR22899">
    <property type="entry name" value="CYCLIN-RELATED F-BOX FAMILY"/>
    <property type="match status" value="1"/>
</dbReference>
<organism evidence="2 3">
    <name type="scientific">Caenorhabditis tropicalis</name>
    <dbReference type="NCBI Taxonomy" id="1561998"/>
    <lineage>
        <taxon>Eukaryota</taxon>
        <taxon>Metazoa</taxon>
        <taxon>Ecdysozoa</taxon>
        <taxon>Nematoda</taxon>
        <taxon>Chromadorea</taxon>
        <taxon>Rhabditida</taxon>
        <taxon>Rhabditina</taxon>
        <taxon>Rhabditomorpha</taxon>
        <taxon>Rhabditoidea</taxon>
        <taxon>Rhabditidae</taxon>
        <taxon>Peloderinae</taxon>
        <taxon>Caenorhabditis</taxon>
    </lineage>
</organism>
<keyword evidence="2" id="KW-1185">Reference proteome</keyword>
<evidence type="ECO:0000313" key="3">
    <source>
        <dbReference type="WBParaSite" id="Csp11.Scaffold630.g22128.t2"/>
    </source>
</evidence>
<dbReference type="WBParaSite" id="Csp11.Scaffold630.g22128.t2">
    <property type="protein sequence ID" value="Csp11.Scaffold630.g22128.t2"/>
    <property type="gene ID" value="Csp11.Scaffold630.g22128"/>
</dbReference>
<dbReference type="AlphaFoldDB" id="A0A1I7V3V6"/>
<feature type="domain" description="Sdz-33 F-box" evidence="1">
    <location>
        <begin position="151"/>
        <end position="193"/>
    </location>
</feature>
<accession>A0A1I7V3V6</accession>
<dbReference type="Proteomes" id="UP000095282">
    <property type="component" value="Unplaced"/>
</dbReference>
<dbReference type="Pfam" id="PF07735">
    <property type="entry name" value="FBA_2"/>
    <property type="match status" value="1"/>
</dbReference>
<evidence type="ECO:0000313" key="2">
    <source>
        <dbReference type="Proteomes" id="UP000095282"/>
    </source>
</evidence>
<proteinExistence type="predicted"/>
<dbReference type="InterPro" id="IPR012885">
    <property type="entry name" value="F-box_Sdz-33"/>
</dbReference>